<dbReference type="Proteomes" id="UP000295292">
    <property type="component" value="Unassembled WGS sequence"/>
</dbReference>
<evidence type="ECO:0000313" key="1">
    <source>
        <dbReference type="EMBL" id="TDQ79577.1"/>
    </source>
</evidence>
<dbReference type="RefSeq" id="WP_133583356.1">
    <property type="nucleotide sequence ID" value="NZ_SNYV01000011.1"/>
</dbReference>
<accession>A0A4R6WKV3</accession>
<keyword evidence="2" id="KW-1185">Reference proteome</keyword>
<proteinExistence type="predicted"/>
<evidence type="ECO:0000313" key="2">
    <source>
        <dbReference type="Proteomes" id="UP000295292"/>
    </source>
</evidence>
<comment type="caution">
    <text evidence="1">The sequence shown here is derived from an EMBL/GenBank/DDBJ whole genome shotgun (WGS) entry which is preliminary data.</text>
</comment>
<gene>
    <name evidence="1" type="ORF">CLV99_1022</name>
</gene>
<sequence>MKTTDYIIYDHLGDNFESQNLTERKRRIDAQIEEYLRLYAMRDLSPKEDELVTNILLNLLDIQRAYSNRINLIKAIYLN</sequence>
<organism evidence="1 2">
    <name type="scientific">Sphingobacterium yanglingense</name>
    <dbReference type="NCBI Taxonomy" id="1437280"/>
    <lineage>
        <taxon>Bacteria</taxon>
        <taxon>Pseudomonadati</taxon>
        <taxon>Bacteroidota</taxon>
        <taxon>Sphingobacteriia</taxon>
        <taxon>Sphingobacteriales</taxon>
        <taxon>Sphingobacteriaceae</taxon>
        <taxon>Sphingobacterium</taxon>
    </lineage>
</organism>
<reference evidence="1 2" key="1">
    <citation type="submission" date="2019-03" db="EMBL/GenBank/DDBJ databases">
        <title>Genomic Encyclopedia of Archaeal and Bacterial Type Strains, Phase II (KMG-II): from individual species to whole genera.</title>
        <authorList>
            <person name="Goeker M."/>
        </authorList>
    </citation>
    <scope>NUCLEOTIDE SEQUENCE [LARGE SCALE GENOMIC DNA]</scope>
    <source>
        <strain evidence="1 2">DSM 28353</strain>
    </source>
</reference>
<dbReference type="AlphaFoldDB" id="A0A4R6WKV3"/>
<name>A0A4R6WKV3_9SPHI</name>
<dbReference type="EMBL" id="SNYV01000011">
    <property type="protein sequence ID" value="TDQ79577.1"/>
    <property type="molecule type" value="Genomic_DNA"/>
</dbReference>
<protein>
    <submittedName>
        <fullName evidence="1">Uncharacterized protein</fullName>
    </submittedName>
</protein>